<dbReference type="AlphaFoldDB" id="A0A2G4YW69"/>
<comment type="caution">
    <text evidence="2">The sequence shown here is derived from an EMBL/GenBank/DDBJ whole genome shotgun (WGS) entry which is preliminary data.</text>
</comment>
<dbReference type="Proteomes" id="UP000229730">
    <property type="component" value="Unassembled WGS sequence"/>
</dbReference>
<protein>
    <recommendedName>
        <fullName evidence="1">Cupin type-2 domain-containing protein</fullName>
    </recommendedName>
</protein>
<dbReference type="InterPro" id="IPR013096">
    <property type="entry name" value="Cupin_2"/>
</dbReference>
<organism evidence="2 3">
    <name type="scientific">Paremcibacter congregatus</name>
    <dbReference type="NCBI Taxonomy" id="2043170"/>
    <lineage>
        <taxon>Bacteria</taxon>
        <taxon>Pseudomonadati</taxon>
        <taxon>Pseudomonadota</taxon>
        <taxon>Alphaproteobacteria</taxon>
        <taxon>Emcibacterales</taxon>
        <taxon>Emcibacteraceae</taxon>
        <taxon>Paremcibacter</taxon>
    </lineage>
</organism>
<dbReference type="Pfam" id="PF07883">
    <property type="entry name" value="Cupin_2"/>
    <property type="match status" value="1"/>
</dbReference>
<reference evidence="2 3" key="1">
    <citation type="submission" date="2017-10" db="EMBL/GenBank/DDBJ databases">
        <title>Frigbacter circumglobatus gen. nov. sp. nov., isolated from sediment cultured in situ.</title>
        <authorList>
            <person name="Zhao Z."/>
        </authorList>
    </citation>
    <scope>NUCLEOTIDE SEQUENCE [LARGE SCALE GENOMIC DNA]</scope>
    <source>
        <strain evidence="2 3">ZYL</strain>
    </source>
</reference>
<feature type="domain" description="Cupin type-2" evidence="1">
    <location>
        <begin position="52"/>
        <end position="94"/>
    </location>
</feature>
<proteinExistence type="predicted"/>
<sequence length="109" mass="11805">MKLYPTKFTPETLEITELFELIGTDVSQNASANLNVGVAGFQNGVRHPLEGMAAHDQEEISIILEGEFLLETPAGKSKCRAGDVVHIPAGEEHASTAFDNGRVFYVLFG</sequence>
<dbReference type="InterPro" id="IPR014710">
    <property type="entry name" value="RmlC-like_jellyroll"/>
</dbReference>
<dbReference type="Gene3D" id="2.60.120.10">
    <property type="entry name" value="Jelly Rolls"/>
    <property type="match status" value="1"/>
</dbReference>
<dbReference type="InterPro" id="IPR011051">
    <property type="entry name" value="RmlC_Cupin_sf"/>
</dbReference>
<dbReference type="SUPFAM" id="SSF51182">
    <property type="entry name" value="RmlC-like cupins"/>
    <property type="match status" value="1"/>
</dbReference>
<keyword evidence="3" id="KW-1185">Reference proteome</keyword>
<evidence type="ECO:0000313" key="2">
    <source>
        <dbReference type="EMBL" id="PHZ86578.1"/>
    </source>
</evidence>
<dbReference type="InParanoid" id="A0A2G4YW69"/>
<dbReference type="OrthoDB" id="8017763at2"/>
<evidence type="ECO:0000313" key="3">
    <source>
        <dbReference type="Proteomes" id="UP000229730"/>
    </source>
</evidence>
<dbReference type="RefSeq" id="WP_099470954.1">
    <property type="nucleotide sequence ID" value="NZ_CAXBMK010000004.1"/>
</dbReference>
<name>A0A2G4YW69_9PROT</name>
<gene>
    <name evidence="2" type="ORF">CRD36_01480</name>
</gene>
<evidence type="ECO:0000259" key="1">
    <source>
        <dbReference type="Pfam" id="PF07883"/>
    </source>
</evidence>
<accession>A0A2G4YW69</accession>
<dbReference type="EMBL" id="PDEM01000007">
    <property type="protein sequence ID" value="PHZ86578.1"/>
    <property type="molecule type" value="Genomic_DNA"/>
</dbReference>